<evidence type="ECO:0000256" key="4">
    <source>
        <dbReference type="ARBA" id="ARBA00022737"/>
    </source>
</evidence>
<dbReference type="RefSeq" id="WP_274201113.1">
    <property type="nucleotide sequence ID" value="NZ_JAQZAO010000006.1"/>
</dbReference>
<evidence type="ECO:0000256" key="7">
    <source>
        <dbReference type="ARBA" id="ARBA00022989"/>
    </source>
</evidence>
<dbReference type="InterPro" id="IPR027417">
    <property type="entry name" value="P-loop_NTPase"/>
</dbReference>
<dbReference type="InterPro" id="IPR023837">
    <property type="entry name" value="EccCb-like_Actinobacteria"/>
</dbReference>
<organism evidence="13 14">
    <name type="scientific">Actinomycetospora lemnae</name>
    <dbReference type="NCBI Taxonomy" id="3019891"/>
    <lineage>
        <taxon>Bacteria</taxon>
        <taxon>Bacillati</taxon>
        <taxon>Actinomycetota</taxon>
        <taxon>Actinomycetes</taxon>
        <taxon>Pseudonocardiales</taxon>
        <taxon>Pseudonocardiaceae</taxon>
        <taxon>Actinomycetospora</taxon>
    </lineage>
</organism>
<feature type="transmembrane region" description="Helical" evidence="11">
    <location>
        <begin position="42"/>
        <end position="60"/>
    </location>
</feature>
<dbReference type="InterPro" id="IPR050206">
    <property type="entry name" value="FtsK/SpoIIIE/SftA"/>
</dbReference>
<feature type="domain" description="FtsK" evidence="12">
    <location>
        <begin position="1166"/>
        <end position="1350"/>
    </location>
</feature>
<evidence type="ECO:0000259" key="12">
    <source>
        <dbReference type="PROSITE" id="PS50901"/>
    </source>
</evidence>
<comment type="subcellular location">
    <subcellularLocation>
        <location evidence="1">Cell membrane</location>
        <topology evidence="1">Multi-pass membrane protein</topology>
    </subcellularLocation>
</comment>
<dbReference type="SUPFAM" id="SSF52540">
    <property type="entry name" value="P-loop containing nucleoside triphosphate hydrolases"/>
    <property type="match status" value="3"/>
</dbReference>
<keyword evidence="14" id="KW-1185">Reference proteome</keyword>
<dbReference type="Pfam" id="PF01580">
    <property type="entry name" value="FtsK_SpoIIIE"/>
    <property type="match status" value="2"/>
</dbReference>
<dbReference type="PANTHER" id="PTHR22683:SF1">
    <property type="entry name" value="TYPE VII SECRETION SYSTEM PROTEIN ESSC"/>
    <property type="match status" value="1"/>
</dbReference>
<dbReference type="PROSITE" id="PS50901">
    <property type="entry name" value="FTSK"/>
    <property type="match status" value="3"/>
</dbReference>
<feature type="binding site" evidence="9">
    <location>
        <begin position="874"/>
        <end position="881"/>
    </location>
    <ligand>
        <name>ATP</name>
        <dbReference type="ChEBI" id="CHEBI:30616"/>
    </ligand>
</feature>
<reference evidence="13 14" key="1">
    <citation type="submission" date="2023-02" db="EMBL/GenBank/DDBJ databases">
        <title>Genome sequencing required for Actinomycetospora new species description.</title>
        <authorList>
            <person name="Saimee Y."/>
            <person name="Duangmal K."/>
        </authorList>
    </citation>
    <scope>NUCLEOTIDE SEQUENCE [LARGE SCALE GENOMIC DNA]</scope>
    <source>
        <strain evidence="13 14">DW7H6</strain>
    </source>
</reference>
<dbReference type="NCBIfam" id="TIGR03925">
    <property type="entry name" value="T7SS_EccC_b"/>
    <property type="match status" value="1"/>
</dbReference>
<gene>
    <name evidence="13" type="primary">eccCa</name>
    <name evidence="13" type="ORF">PGB27_14665</name>
</gene>
<evidence type="ECO:0000256" key="9">
    <source>
        <dbReference type="PROSITE-ProRule" id="PRU00289"/>
    </source>
</evidence>
<feature type="domain" description="FtsK" evidence="12">
    <location>
        <begin position="462"/>
        <end position="662"/>
    </location>
</feature>
<evidence type="ECO:0000256" key="5">
    <source>
        <dbReference type="ARBA" id="ARBA00022741"/>
    </source>
</evidence>
<accession>A0ABT5SVS6</accession>
<dbReference type="EMBL" id="JAQZAO010000006">
    <property type="protein sequence ID" value="MDD7966575.1"/>
    <property type="molecule type" value="Genomic_DNA"/>
</dbReference>
<keyword evidence="8 11" id="KW-0472">Membrane</keyword>
<evidence type="ECO:0000256" key="1">
    <source>
        <dbReference type="ARBA" id="ARBA00004651"/>
    </source>
</evidence>
<proteinExistence type="predicted"/>
<feature type="region of interest" description="Disordered" evidence="10">
    <location>
        <begin position="751"/>
        <end position="783"/>
    </location>
</feature>
<dbReference type="InterPro" id="IPR003593">
    <property type="entry name" value="AAA+_ATPase"/>
</dbReference>
<evidence type="ECO:0000256" key="2">
    <source>
        <dbReference type="ARBA" id="ARBA00022475"/>
    </source>
</evidence>
<evidence type="ECO:0000256" key="8">
    <source>
        <dbReference type="ARBA" id="ARBA00023136"/>
    </source>
</evidence>
<keyword evidence="2" id="KW-1003">Cell membrane</keyword>
<comment type="caution">
    <text evidence="13">The sequence shown here is derived from an EMBL/GenBank/DDBJ whole genome shotgun (WGS) entry which is preliminary data.</text>
</comment>
<evidence type="ECO:0000256" key="11">
    <source>
        <dbReference type="SAM" id="Phobius"/>
    </source>
</evidence>
<evidence type="ECO:0000313" key="13">
    <source>
        <dbReference type="EMBL" id="MDD7966575.1"/>
    </source>
</evidence>
<feature type="binding site" evidence="9">
    <location>
        <begin position="485"/>
        <end position="492"/>
    </location>
    <ligand>
        <name>ATP</name>
        <dbReference type="ChEBI" id="CHEBI:30616"/>
    </ligand>
</feature>
<feature type="binding site" evidence="9">
    <location>
        <begin position="1183"/>
        <end position="1190"/>
    </location>
    <ligand>
        <name>ATP</name>
        <dbReference type="ChEBI" id="CHEBI:30616"/>
    </ligand>
</feature>
<evidence type="ECO:0000313" key="14">
    <source>
        <dbReference type="Proteomes" id="UP001300763"/>
    </source>
</evidence>
<feature type="domain" description="FtsK" evidence="12">
    <location>
        <begin position="855"/>
        <end position="1070"/>
    </location>
</feature>
<sequence length="1399" mass="148319">MGTRVFRRAARLAPPEVPSGEVHLEAPPDIPRAVPTSPLLRLLPLLMVVGSLGFIVVIGVDNPTSWLFGGMFALSTLGMVAGGVTRGGGQRRAEADEDRKDYLRYLAQMRRRARDTAVEQRRALEWTHPDPSTLVGLARGPRMWERRPADADFVHVRVGRGSQRLATALVPPQTGPVDDLEPVSTVALRRFVRTHSIVPDLPTAVSLRAFVSVAVAGADAATRRGLVRALVAQLVTFHSPDDLVIAVAATGPARAEWEWVKWLPHVAHPRLTDGAGPVRMVTSSLAAIESWLAPELAGRARFARGAAPAADTRHVVVVLEDAEVTGSETLLLEEGRSAVTVIDLSDSLGTLTARRGLGLVLGEGGEDTGDGRIGAVGRQGTEWFGRPDVLGAAEAEALARRLAPCRTPVVAGGEEEPLLASPGILELLGVDGEPDTFDVAAAWRPRPLRDRLRVPFGVSAEGEPVELDIKEAAQEGMGPHGLCVGATGSGKSELLRTLVLGLITTHSSEALNLVLVDFKGGATFAGLAPAPHVAAVITNLADDLSLVDRMQDALAGEMQRRQELLRAAGNLANVTEYERARENGAPLEPLPTLFVVVDEFSELLSQKPDFAELFVAIGRLGRSLQMHLLLASQRLEEGRLRGLDSHLSYRIGLKTFSASDSRAVLGVPDAAELPPVPGSGYLKVESSTMVRFKAGYVSAPHRTAERVAPDPSPVAREMTPRPFSARWVEPGETVHRGEHADGGARPLTAAPTVLEGAPRPDDRAPAVIGPHGPSAPRGTGGGTPSVLDVVVERLRGQGPPAHEVWLPPLADPATLDALLPPLTETPDRGLTAPGFPANGTLTVPVGIVDRPYDQRRDVLWAELAGSAGHVVVAGGPQSGKSTLLRTLVAGAALTHTPAEVQFYAVDLGGGTLAGLAGLPHVGAVAGRGEPDLVRRTVAEVAALLAARERWFREAGVESMADLRARRRRSNGGSTPTGELDHLLRRRGELTPGTGGSDLLGDVFLVVDGWHAFRSEHEQLEQTVISLATAGLSYGVHVVITASRWAELRPALKDLLGTRFELRLGDPSESEVDRRTAAVVPAGRPGRGLSPDKLHVLTALPRLDGIADASDLGRATSELVARVAAAWSGPGAPRVRLLPELVGVEALPGADDGPPHLLPLGLSEDRLAPVLLDVAADPHFVCYADAESGKTALLRGLAHQIVTRYRPDQARLMIVDYRRSLLGAVASDHLISYTSSAPALTDAMSELVGSLQRRLPGPDVTPEQLRARSWWTGPDVFVLVDDYDLVAGAATNPLAALLDLLPQARDVGLHLVVARRTGGASRAVFEPVLARLRELSSPGIVMSGSRDEGVLLGSVRPGPQPPGRGWLVGRRHGERLVQVGWRAPDPPITGPARPAGRPDP</sequence>
<keyword evidence="6 9" id="KW-0067">ATP-binding</keyword>
<dbReference type="Proteomes" id="UP001300763">
    <property type="component" value="Unassembled WGS sequence"/>
</dbReference>
<protein>
    <submittedName>
        <fullName evidence="13">Type VII secretion protein EccCa</fullName>
    </submittedName>
</protein>
<feature type="region of interest" description="Disordered" evidence="10">
    <location>
        <begin position="1380"/>
        <end position="1399"/>
    </location>
</feature>
<keyword evidence="4" id="KW-0677">Repeat</keyword>
<dbReference type="Gene3D" id="3.40.50.300">
    <property type="entry name" value="P-loop containing nucleotide triphosphate hydrolases"/>
    <property type="match status" value="4"/>
</dbReference>
<dbReference type="InterPro" id="IPR002543">
    <property type="entry name" value="FtsK_dom"/>
</dbReference>
<dbReference type="NCBIfam" id="TIGR03924">
    <property type="entry name" value="T7SS_EccC_a"/>
    <property type="match status" value="1"/>
</dbReference>
<evidence type="ECO:0000256" key="3">
    <source>
        <dbReference type="ARBA" id="ARBA00022692"/>
    </source>
</evidence>
<keyword evidence="7 11" id="KW-1133">Transmembrane helix</keyword>
<evidence type="ECO:0000256" key="10">
    <source>
        <dbReference type="SAM" id="MobiDB-lite"/>
    </source>
</evidence>
<evidence type="ECO:0000256" key="6">
    <source>
        <dbReference type="ARBA" id="ARBA00022840"/>
    </source>
</evidence>
<dbReference type="PANTHER" id="PTHR22683">
    <property type="entry name" value="SPORULATION PROTEIN RELATED"/>
    <property type="match status" value="1"/>
</dbReference>
<dbReference type="SMART" id="SM00382">
    <property type="entry name" value="AAA"/>
    <property type="match status" value="2"/>
</dbReference>
<keyword evidence="5 9" id="KW-0547">Nucleotide-binding</keyword>
<dbReference type="InterPro" id="IPR023836">
    <property type="entry name" value="EccCa-like_Actinobacteria"/>
</dbReference>
<name>A0ABT5SVS6_9PSEU</name>
<keyword evidence="3 11" id="KW-0812">Transmembrane</keyword>